<keyword evidence="3 5" id="KW-1133">Transmembrane helix</keyword>
<gene>
    <name evidence="7" type="ORF">D6201_06335</name>
</gene>
<accession>A0A419RWT8</accession>
<feature type="domain" description="Translocation and assembly module TamB C-terminal" evidence="6">
    <location>
        <begin position="1055"/>
        <end position="1400"/>
    </location>
</feature>
<reference evidence="7 8" key="1">
    <citation type="journal article" date="2017" name="Int. J. Syst. Evol. Microbiol.">
        <title>Erythrobacter aquimixticola sp. nov., isolated from the junction between the ocean and a freshwater spring.</title>
        <authorList>
            <person name="Park S."/>
            <person name="Jung Y.T."/>
            <person name="Choi S.J."/>
            <person name="Yoon J.H."/>
        </authorList>
    </citation>
    <scope>NUCLEOTIDE SEQUENCE [LARGE SCALE GENOMIC DNA]</scope>
    <source>
        <strain evidence="7 8">JSSK-14</strain>
    </source>
</reference>
<dbReference type="Pfam" id="PF04357">
    <property type="entry name" value="TamB"/>
    <property type="match status" value="1"/>
</dbReference>
<evidence type="ECO:0000256" key="1">
    <source>
        <dbReference type="ARBA" id="ARBA00004167"/>
    </source>
</evidence>
<organism evidence="7 8">
    <name type="scientific">Aurantiacibacter aquimixticola</name>
    <dbReference type="NCBI Taxonomy" id="1958945"/>
    <lineage>
        <taxon>Bacteria</taxon>
        <taxon>Pseudomonadati</taxon>
        <taxon>Pseudomonadota</taxon>
        <taxon>Alphaproteobacteria</taxon>
        <taxon>Sphingomonadales</taxon>
        <taxon>Erythrobacteraceae</taxon>
        <taxon>Aurantiacibacter</taxon>
    </lineage>
</organism>
<dbReference type="GO" id="GO:0005886">
    <property type="term" value="C:plasma membrane"/>
    <property type="evidence" value="ECO:0007669"/>
    <property type="project" value="InterPro"/>
</dbReference>
<evidence type="ECO:0000313" key="7">
    <source>
        <dbReference type="EMBL" id="RJY10233.1"/>
    </source>
</evidence>
<name>A0A419RWT8_9SPHN</name>
<dbReference type="OrthoDB" id="7784409at2"/>
<evidence type="ECO:0000256" key="2">
    <source>
        <dbReference type="ARBA" id="ARBA00022692"/>
    </source>
</evidence>
<keyword evidence="8" id="KW-1185">Reference proteome</keyword>
<evidence type="ECO:0000259" key="6">
    <source>
        <dbReference type="Pfam" id="PF04357"/>
    </source>
</evidence>
<keyword evidence="4 5" id="KW-0472">Membrane</keyword>
<comment type="subcellular location">
    <subcellularLocation>
        <location evidence="1">Membrane</location>
        <topology evidence="1">Single-pass membrane protein</topology>
    </subcellularLocation>
</comment>
<dbReference type="EMBL" id="RAHX01000001">
    <property type="protein sequence ID" value="RJY10233.1"/>
    <property type="molecule type" value="Genomic_DNA"/>
</dbReference>
<comment type="caution">
    <text evidence="7">The sequence shown here is derived from an EMBL/GenBank/DDBJ whole genome shotgun (WGS) entry which is preliminary data.</text>
</comment>
<evidence type="ECO:0000313" key="8">
    <source>
        <dbReference type="Proteomes" id="UP000285232"/>
    </source>
</evidence>
<dbReference type="GO" id="GO:0009306">
    <property type="term" value="P:protein secretion"/>
    <property type="evidence" value="ECO:0007669"/>
    <property type="project" value="InterPro"/>
</dbReference>
<dbReference type="Proteomes" id="UP000285232">
    <property type="component" value="Unassembled WGS sequence"/>
</dbReference>
<evidence type="ECO:0000256" key="3">
    <source>
        <dbReference type="ARBA" id="ARBA00022989"/>
    </source>
</evidence>
<dbReference type="PANTHER" id="PTHR36985:SF1">
    <property type="entry name" value="TRANSLOCATION AND ASSEMBLY MODULE SUBUNIT TAMB"/>
    <property type="match status" value="1"/>
</dbReference>
<protein>
    <submittedName>
        <fullName evidence="7">DUF490 domain-containing protein</fullName>
    </submittedName>
</protein>
<feature type="transmembrane region" description="Helical" evidence="5">
    <location>
        <begin position="22"/>
        <end position="44"/>
    </location>
</feature>
<evidence type="ECO:0000256" key="5">
    <source>
        <dbReference type="SAM" id="Phobius"/>
    </source>
</evidence>
<keyword evidence="2 5" id="KW-0812">Transmembrane</keyword>
<dbReference type="InterPro" id="IPR007452">
    <property type="entry name" value="TamB_C"/>
</dbReference>
<proteinExistence type="predicted"/>
<dbReference type="GO" id="GO:0097347">
    <property type="term" value="C:TAM protein secretion complex"/>
    <property type="evidence" value="ECO:0007669"/>
    <property type="project" value="TreeGrafter"/>
</dbReference>
<dbReference type="PANTHER" id="PTHR36985">
    <property type="entry name" value="TRANSLOCATION AND ASSEMBLY MODULE SUBUNIT TAMB"/>
    <property type="match status" value="1"/>
</dbReference>
<sequence>MDGEAQAEDAPRKRKRRFVTKPLKAVGWILAAIVGIVLLFLAFLHTPPGRQFIVDQISSVSPASGLSVEVGEIDGSVLWSSTLKDVRFYDANDTLFLEVPTIDLNWRPYKWFFSGLDVRHLVLTGGTLYAAPELIEGDPDAPILPDFDIRIDRFAIEDLTVAEGLLGEERVIDFAAEADIRDGLVYLDAEGAFGGGDVFDALVYAEPDGDRFDLDVNWRAPEGGFLAAMIGAQEDLAIRLDGDGTWTSWAGELDAVQGGVRLLDFDIYNEDGQYRIVGRARPNGYLEGLPARALGDVVTVNASGTLEASILEGEFILRGRGVNADGAGAIDLANNRFQDVVVAAQLLDPTLFAEDIALTGAAIEATLDGPFRELTVPHRLTVAEVDAGGTIVTDLVQSGTLTYDGTRFTIPVDASVGRVVSGVELFDPRLFDGRINGTLVFAGSELLSDDFDVQFQGLQARLGLNSDFETGLTRVTGPVNVADLPFDGIGVIDAGAQIDFTIGGGNPWRLAADLQGRVERITNSTIENLAGNNIRFDGGITIASGQALVFNDFDVRASMLTANLDGTVQDGTTSVAGSGRHTEYGPFTVEATLANDGPRATLVFADPFPAAGLSDVRVTLSPTDDGFEIVTSGGSTLGPFDGLLNLEIDENGDTSIVIDRLDVAETRVAGTLNLVEGGVAGALDLSRGGVEGTVDLAVRDGGQGFDVDLTARDARFGGAGGLAINRGTIDASGVIAGADTTVTGSANLQGLSYGNIFIGRLAARAEVVDGVGTFDAALRGRRGSRFELLVNGRATPERVAVAVDGSYAGRDISMPRRAVLVAQDDGGWELQRTQLSFGDGFVIASGTFGGAGPAEGRLALNEMPMGLADVVVGELGVGGTVSGVVEFAGGANGLPIGEARLVIDDLTRSSALLSSRPIDIALVANLSESLLQARAVMDDGNGLDGRLQARIADLPTAGSLTDRLYRGDLFAQLRYNGSSAALWRLAAIDLIDVTGPVMVAADVRGTLGDPRVQGSVSGDSLRVRSALIGTDVTGARVRGRFDGSRFNLTSFAGDAPNGGRVSGSGFVDLSNITAERGPQMDIRLAARNAELLDLANMGATITGPMRIVSNGVGGTIAGRLRARGARWQLGATAEAIRELPQIETREINLPADVAPTRTVTAPWRYLIDVSAPGAIEVDGLGLDSEWRTDNLQIRGTTDDPRLDGNVEIVPRQGFYSFAGTRFEITRGEIFFDRNVPLDPRIDLLAETEVDGLSVDVNVRGNASQPEITFSSTPALPEEELLARLLFGGSITSLSATDALQLGAAVASLRGGSGTGPINQLRDAIGLDRLRLVPADAALDRGTAIALGKNFGRRFYVEIITDGAGYSATNAEFRVSSWLNLLATVSTVGRHSAAAEYRRDY</sequence>
<evidence type="ECO:0000256" key="4">
    <source>
        <dbReference type="ARBA" id="ARBA00023136"/>
    </source>
</evidence>